<dbReference type="InterPro" id="IPR023430">
    <property type="entry name" value="Pept_HybD-like_dom_sf"/>
</dbReference>
<dbReference type="Proteomes" id="UP000598146">
    <property type="component" value="Unassembled WGS sequence"/>
</dbReference>
<evidence type="ECO:0000256" key="3">
    <source>
        <dbReference type="ARBA" id="ARBA00022750"/>
    </source>
</evidence>
<gene>
    <name evidence="5" type="ORF">I4J89_27005</name>
</gene>
<dbReference type="RefSeq" id="WP_196416880.1">
    <property type="nucleotide sequence ID" value="NZ_JADQTO010000013.1"/>
</dbReference>
<reference evidence="5" key="1">
    <citation type="submission" date="2020-11" db="EMBL/GenBank/DDBJ databases">
        <title>Isolation and identification of active actinomycetes.</title>
        <authorList>
            <person name="Sun X."/>
        </authorList>
    </citation>
    <scope>NUCLEOTIDE SEQUENCE</scope>
    <source>
        <strain evidence="5">NEAU-A11</strain>
    </source>
</reference>
<dbReference type="NCBIfam" id="TIGR00072">
    <property type="entry name" value="hydrog_prot"/>
    <property type="match status" value="1"/>
</dbReference>
<dbReference type="SUPFAM" id="SSF53163">
    <property type="entry name" value="HybD-like"/>
    <property type="match status" value="1"/>
</dbReference>
<keyword evidence="2 5" id="KW-0645">Protease</keyword>
<dbReference type="GO" id="GO:0008047">
    <property type="term" value="F:enzyme activator activity"/>
    <property type="evidence" value="ECO:0007669"/>
    <property type="project" value="InterPro"/>
</dbReference>
<evidence type="ECO:0000256" key="4">
    <source>
        <dbReference type="ARBA" id="ARBA00022801"/>
    </source>
</evidence>
<keyword evidence="3" id="KW-0064">Aspartyl protease</keyword>
<dbReference type="InterPro" id="IPR000671">
    <property type="entry name" value="Peptidase_A31"/>
</dbReference>
<dbReference type="GO" id="GO:0004190">
    <property type="term" value="F:aspartic-type endopeptidase activity"/>
    <property type="evidence" value="ECO:0007669"/>
    <property type="project" value="UniProtKB-KW"/>
</dbReference>
<protein>
    <submittedName>
        <fullName evidence="5">Hydrogenase maturation protease</fullName>
    </submittedName>
</protein>
<dbReference type="Pfam" id="PF01750">
    <property type="entry name" value="HycI"/>
    <property type="match status" value="1"/>
</dbReference>
<evidence type="ECO:0000256" key="2">
    <source>
        <dbReference type="ARBA" id="ARBA00022670"/>
    </source>
</evidence>
<evidence type="ECO:0000313" key="6">
    <source>
        <dbReference type="Proteomes" id="UP000598146"/>
    </source>
</evidence>
<dbReference type="PANTHER" id="PTHR30302">
    <property type="entry name" value="HYDROGENASE 1 MATURATION PROTEASE"/>
    <property type="match status" value="1"/>
</dbReference>
<organism evidence="5 6">
    <name type="scientific">Actinoplanes aureus</name>
    <dbReference type="NCBI Taxonomy" id="2792083"/>
    <lineage>
        <taxon>Bacteria</taxon>
        <taxon>Bacillati</taxon>
        <taxon>Actinomycetota</taxon>
        <taxon>Actinomycetes</taxon>
        <taxon>Micromonosporales</taxon>
        <taxon>Micromonosporaceae</taxon>
        <taxon>Actinoplanes</taxon>
    </lineage>
</organism>
<comment type="caution">
    <text evidence="5">The sequence shown here is derived from an EMBL/GenBank/DDBJ whole genome shotgun (WGS) entry which is preliminary data.</text>
</comment>
<evidence type="ECO:0000313" key="5">
    <source>
        <dbReference type="EMBL" id="MBG0565106.1"/>
    </source>
</evidence>
<dbReference type="PANTHER" id="PTHR30302:SF1">
    <property type="entry name" value="HYDROGENASE 2 MATURATION PROTEASE"/>
    <property type="match status" value="1"/>
</dbReference>
<dbReference type="GO" id="GO:0016485">
    <property type="term" value="P:protein processing"/>
    <property type="evidence" value="ECO:0007669"/>
    <property type="project" value="TreeGrafter"/>
</dbReference>
<proteinExistence type="inferred from homology"/>
<accession>A0A931CEK5</accession>
<dbReference type="AlphaFoldDB" id="A0A931CEK5"/>
<dbReference type="Gene3D" id="3.40.50.1450">
    <property type="entry name" value="HybD-like"/>
    <property type="match status" value="1"/>
</dbReference>
<dbReference type="PRINTS" id="PR00446">
    <property type="entry name" value="HYDRGNUPTAKE"/>
</dbReference>
<evidence type="ECO:0000256" key="1">
    <source>
        <dbReference type="ARBA" id="ARBA00006814"/>
    </source>
</evidence>
<name>A0A931CEK5_9ACTN</name>
<keyword evidence="4" id="KW-0378">Hydrolase</keyword>
<keyword evidence="6" id="KW-1185">Reference proteome</keyword>
<comment type="similarity">
    <text evidence="1">Belongs to the peptidase A31 family.</text>
</comment>
<sequence>MSGVLVAGVGNLFLGDDGFGPEVVRRLAGAPDLPPGVRVRDYGIRGLHLAYDLLAGYDALVLVDALPPAGQAPGAVVVLRAGRTGDGGLLDAHGMDPVAMLAAVERLGGTVPPAYVVGCRVADVSERIGLSPPVAAAVPEALTAIRTLLARTDLVGHGRW</sequence>
<dbReference type="EMBL" id="JADQTO010000013">
    <property type="protein sequence ID" value="MBG0565106.1"/>
    <property type="molecule type" value="Genomic_DNA"/>
</dbReference>